<name>A0AAX3WPK4_METEX</name>
<proteinExistence type="predicted"/>
<organism evidence="2 3">
    <name type="scientific">Methylorubrum extorquens</name>
    <name type="common">Methylobacterium dichloromethanicum</name>
    <name type="synonym">Methylobacterium extorquens</name>
    <dbReference type="NCBI Taxonomy" id="408"/>
    <lineage>
        <taxon>Bacteria</taxon>
        <taxon>Pseudomonadati</taxon>
        <taxon>Pseudomonadota</taxon>
        <taxon>Alphaproteobacteria</taxon>
        <taxon>Hyphomicrobiales</taxon>
        <taxon>Methylobacteriaceae</taxon>
        <taxon>Methylorubrum</taxon>
    </lineage>
</organism>
<protein>
    <submittedName>
        <fullName evidence="2">Uncharacterized protein</fullName>
    </submittedName>
</protein>
<dbReference type="AlphaFoldDB" id="A0AAX3WPK4"/>
<evidence type="ECO:0000256" key="1">
    <source>
        <dbReference type="SAM" id="MobiDB-lite"/>
    </source>
</evidence>
<evidence type="ECO:0000313" key="3">
    <source>
        <dbReference type="Proteomes" id="UP001223720"/>
    </source>
</evidence>
<evidence type="ECO:0000313" key="2">
    <source>
        <dbReference type="EMBL" id="WHQ72167.1"/>
    </source>
</evidence>
<dbReference type="Proteomes" id="UP001223720">
    <property type="component" value="Chromosome"/>
</dbReference>
<accession>A0AAX3WPK4</accession>
<sequence length="76" mass="8126">MAGLAARSGKAFDRRLASWGEGTTAADDADRGGFRPRHGMMLCPNTPPRAGDSGQSRRDVAAGFGRISDYRTTGRR</sequence>
<reference evidence="2" key="1">
    <citation type="journal article" date="2022" name="Biotechnol. Bioprocess Eng.">
        <title>Pan-genome Analysis Reveals Comparative Genomic Features of Central Metabolic Pathways in Methylorubrum extorquens.</title>
        <authorList>
            <person name="Lee G.M."/>
            <person name="Scott-Nevros Z.K."/>
            <person name="Lee S.-M."/>
            <person name="Kim D."/>
        </authorList>
    </citation>
    <scope>NUCLEOTIDE SEQUENCE</scope>
    <source>
        <strain evidence="2">ATCC 55366</strain>
    </source>
</reference>
<feature type="region of interest" description="Disordered" evidence="1">
    <location>
        <begin position="1"/>
        <end position="76"/>
    </location>
</feature>
<gene>
    <name evidence="2" type="ORF">KEC54_11780</name>
</gene>
<dbReference type="RefSeq" id="WP_283536167.1">
    <property type="nucleotide sequence ID" value="NZ_CP073633.1"/>
</dbReference>
<dbReference type="EMBL" id="CP073633">
    <property type="protein sequence ID" value="WHQ72167.1"/>
    <property type="molecule type" value="Genomic_DNA"/>
</dbReference>